<dbReference type="PROSITE" id="PS50887">
    <property type="entry name" value="GGDEF"/>
    <property type="match status" value="1"/>
</dbReference>
<dbReference type="CDD" id="cd01948">
    <property type="entry name" value="EAL"/>
    <property type="match status" value="1"/>
</dbReference>
<dbReference type="CDD" id="cd01949">
    <property type="entry name" value="GGDEF"/>
    <property type="match status" value="1"/>
</dbReference>
<dbReference type="AlphaFoldDB" id="A0A939ELZ5"/>
<gene>
    <name evidence="4" type="ORF">J0X15_06675</name>
</gene>
<dbReference type="PANTHER" id="PTHR44757:SF2">
    <property type="entry name" value="BIOFILM ARCHITECTURE MAINTENANCE PROTEIN MBAA"/>
    <property type="match status" value="1"/>
</dbReference>
<dbReference type="InterPro" id="IPR052155">
    <property type="entry name" value="Biofilm_reg_signaling"/>
</dbReference>
<organism evidence="4 5">
    <name type="scientific">Roseibium limicola</name>
    <dbReference type="NCBI Taxonomy" id="2816037"/>
    <lineage>
        <taxon>Bacteria</taxon>
        <taxon>Pseudomonadati</taxon>
        <taxon>Pseudomonadota</taxon>
        <taxon>Alphaproteobacteria</taxon>
        <taxon>Hyphomicrobiales</taxon>
        <taxon>Stappiaceae</taxon>
        <taxon>Roseibium</taxon>
    </lineage>
</organism>
<accession>A0A939ELZ5</accession>
<keyword evidence="1" id="KW-0812">Transmembrane</keyword>
<sequence>MKSEIEPSSRRIANVIIVPMIVVVVLAVAGVFAVLLWSASVSNETAKQSKQQLVTGTMNVLLMEHARRQQESALSDRTYIRAAKGIEQKQWLQYNIGQRLYDSDSFQKSLILDHAYQPLMQFNAEGDTAFYTPHVKNQIFGSVARVRARTILEFYEDNHRSPVSSPSQHFDQRFIFDTGYAEMDGELFLYSAAAIRPETAAFPAPKASPAVLISFRRFDRDLAGTVARLTGVENLRLTFSQSPEPEQASIEIRNVTGRSIAHITWKGERPGTALLERLAPVLLILALAIIGLTIGVIDFTRQTTQKLETNQATALYNSRHDTLSGLPNRDEFFDLLRVALLEETPEATQTAVVYIDLDRFKDINDTLGHAAGDTVICAVANRLSSVLPEKGVLARISGDEFAMFLPGCDDPERVEMVLARFQDCLTRPVTAEHTEIHVSLSMGAALAPQDGNSPGELMRKADIALYDAKASGRSRWSFFSSSMQEQVLAKDKLSRELRHAIDNDLLDVAYQPQISHDGRQVTSLEALARWRHPEMGAISPVRFIPLAEETGLINDLGMWILRRACRDADQWPHLTIAVNVSPSQFKHPRFVEQVLETLETFSIPPQRLEIEVTESVFASDEHAILTAMKRLKDLGVKIALDDFGSGYSSLSYLRKFPFDTLKIDRCFLTAFDDGAEARAIVKTIIALGKALGMEIVGEGVETIEQLDFLLENGCDRIQGYFIAVPLTRPRLKEFLVVHAEDIAAQKHTASNAQISPKVHKLLG</sequence>
<dbReference type="PANTHER" id="PTHR44757">
    <property type="entry name" value="DIGUANYLATE CYCLASE DGCP"/>
    <property type="match status" value="1"/>
</dbReference>
<dbReference type="Gene3D" id="3.30.70.270">
    <property type="match status" value="1"/>
</dbReference>
<evidence type="ECO:0000259" key="2">
    <source>
        <dbReference type="PROSITE" id="PS50883"/>
    </source>
</evidence>
<dbReference type="InterPro" id="IPR000160">
    <property type="entry name" value="GGDEF_dom"/>
</dbReference>
<name>A0A939ELZ5_9HYPH</name>
<dbReference type="InterPro" id="IPR001633">
    <property type="entry name" value="EAL_dom"/>
</dbReference>
<reference evidence="4" key="1">
    <citation type="submission" date="2021-03" db="EMBL/GenBank/DDBJ databases">
        <title>Roseibium sp. CAU 1637 isolated from Incheon.</title>
        <authorList>
            <person name="Kim W."/>
        </authorList>
    </citation>
    <scope>NUCLEOTIDE SEQUENCE</scope>
    <source>
        <strain evidence="4">CAU 1637</strain>
    </source>
</reference>
<dbReference type="NCBIfam" id="TIGR00254">
    <property type="entry name" value="GGDEF"/>
    <property type="match status" value="1"/>
</dbReference>
<comment type="caution">
    <text evidence="4">The sequence shown here is derived from an EMBL/GenBank/DDBJ whole genome shotgun (WGS) entry which is preliminary data.</text>
</comment>
<keyword evidence="1" id="KW-1133">Transmembrane helix</keyword>
<evidence type="ECO:0000313" key="4">
    <source>
        <dbReference type="EMBL" id="MBO0344893.1"/>
    </source>
</evidence>
<dbReference type="RefSeq" id="WP_206939085.1">
    <property type="nucleotide sequence ID" value="NZ_JAFLNF010000002.1"/>
</dbReference>
<dbReference type="Proteomes" id="UP000664779">
    <property type="component" value="Unassembled WGS sequence"/>
</dbReference>
<dbReference type="Pfam" id="PF00563">
    <property type="entry name" value="EAL"/>
    <property type="match status" value="1"/>
</dbReference>
<evidence type="ECO:0000259" key="3">
    <source>
        <dbReference type="PROSITE" id="PS50887"/>
    </source>
</evidence>
<dbReference type="SMART" id="SM00267">
    <property type="entry name" value="GGDEF"/>
    <property type="match status" value="1"/>
</dbReference>
<dbReference type="Pfam" id="PF00990">
    <property type="entry name" value="GGDEF"/>
    <property type="match status" value="1"/>
</dbReference>
<dbReference type="Pfam" id="PF05228">
    <property type="entry name" value="CHASE4"/>
    <property type="match status" value="1"/>
</dbReference>
<dbReference type="Gene3D" id="3.20.20.450">
    <property type="entry name" value="EAL domain"/>
    <property type="match status" value="1"/>
</dbReference>
<keyword evidence="1" id="KW-0472">Membrane</keyword>
<dbReference type="PROSITE" id="PS50883">
    <property type="entry name" value="EAL"/>
    <property type="match status" value="1"/>
</dbReference>
<dbReference type="SMART" id="SM00052">
    <property type="entry name" value="EAL"/>
    <property type="match status" value="1"/>
</dbReference>
<evidence type="ECO:0000256" key="1">
    <source>
        <dbReference type="SAM" id="Phobius"/>
    </source>
</evidence>
<dbReference type="InterPro" id="IPR043128">
    <property type="entry name" value="Rev_trsase/Diguanyl_cyclase"/>
</dbReference>
<feature type="domain" description="EAL" evidence="2">
    <location>
        <begin position="490"/>
        <end position="739"/>
    </location>
</feature>
<feature type="transmembrane region" description="Helical" evidence="1">
    <location>
        <begin position="12"/>
        <end position="37"/>
    </location>
</feature>
<proteinExistence type="predicted"/>
<feature type="domain" description="GGDEF" evidence="3">
    <location>
        <begin position="348"/>
        <end position="481"/>
    </location>
</feature>
<evidence type="ECO:0000313" key="5">
    <source>
        <dbReference type="Proteomes" id="UP000664779"/>
    </source>
</evidence>
<dbReference type="InterPro" id="IPR035919">
    <property type="entry name" value="EAL_sf"/>
</dbReference>
<dbReference type="SUPFAM" id="SSF141868">
    <property type="entry name" value="EAL domain-like"/>
    <property type="match status" value="1"/>
</dbReference>
<protein>
    <submittedName>
        <fullName evidence="4">Bifunctional diguanylate cyclase/phosphodiesterase</fullName>
    </submittedName>
</protein>
<feature type="transmembrane region" description="Helical" evidence="1">
    <location>
        <begin position="278"/>
        <end position="297"/>
    </location>
</feature>
<dbReference type="SUPFAM" id="SSF55073">
    <property type="entry name" value="Nucleotide cyclase"/>
    <property type="match status" value="1"/>
</dbReference>
<dbReference type="EMBL" id="JAFLNF010000002">
    <property type="protein sequence ID" value="MBO0344893.1"/>
    <property type="molecule type" value="Genomic_DNA"/>
</dbReference>
<dbReference type="InterPro" id="IPR007892">
    <property type="entry name" value="CHASE4"/>
</dbReference>
<keyword evidence="5" id="KW-1185">Reference proteome</keyword>
<dbReference type="InterPro" id="IPR029787">
    <property type="entry name" value="Nucleotide_cyclase"/>
</dbReference>